<dbReference type="UniPathway" id="UPA00115">
    <property type="reaction ID" value="UER00408"/>
</dbReference>
<evidence type="ECO:0000313" key="16">
    <source>
        <dbReference type="EMBL" id="KGQ05055.1"/>
    </source>
</evidence>
<evidence type="ECO:0000259" key="15">
    <source>
        <dbReference type="Pfam" id="PF08638"/>
    </source>
</evidence>
<evidence type="ECO:0000256" key="11">
    <source>
        <dbReference type="RuleBase" id="RU362120"/>
    </source>
</evidence>
<comment type="pathway">
    <text evidence="1 11">Carbohydrate degradation; pentose phosphate pathway; D-ribulose 5-phosphate from D-glucose 6-phosphate (oxidative stage): step 1/3.</text>
</comment>
<evidence type="ECO:0000256" key="9">
    <source>
        <dbReference type="ARBA" id="ARBA00025382"/>
    </source>
</evidence>
<dbReference type="Pfam" id="PF02781">
    <property type="entry name" value="G6PD_C"/>
    <property type="match status" value="1"/>
</dbReference>
<protein>
    <recommendedName>
        <fullName evidence="4 11">Glucose-6-phosphate 1-dehydrogenase</fullName>
        <ecNumber evidence="3 11">1.1.1.49</ecNumber>
    </recommendedName>
</protein>
<dbReference type="PROSITE" id="PS00069">
    <property type="entry name" value="G6P_DEHYDROGENASE"/>
    <property type="match status" value="1"/>
</dbReference>
<dbReference type="FunFam" id="3.40.50.720:FF:000111">
    <property type="entry name" value="Glucose-6-phosphate 1-dehydrogenase"/>
    <property type="match status" value="1"/>
</dbReference>
<dbReference type="SUPFAM" id="SSF55347">
    <property type="entry name" value="Glyceraldehyde-3-phosphate dehydrogenase-like, C-terminal domain"/>
    <property type="match status" value="1"/>
</dbReference>
<dbReference type="Gene3D" id="3.40.50.720">
    <property type="entry name" value="NAD(P)-binding Rossmann-like Domain"/>
    <property type="match status" value="1"/>
</dbReference>
<evidence type="ECO:0000256" key="1">
    <source>
        <dbReference type="ARBA" id="ARBA00004937"/>
    </source>
</evidence>
<name>A0A0A2VG04_BEABA</name>
<evidence type="ECO:0000256" key="2">
    <source>
        <dbReference type="ARBA" id="ARBA00009975"/>
    </source>
</evidence>
<dbReference type="EMBL" id="ANFO01000982">
    <property type="protein sequence ID" value="KGQ05055.1"/>
    <property type="molecule type" value="Genomic_DNA"/>
</dbReference>
<dbReference type="HOGENOM" id="CLU_246231_0_0_1"/>
<evidence type="ECO:0000259" key="13">
    <source>
        <dbReference type="Pfam" id="PF00479"/>
    </source>
</evidence>
<evidence type="ECO:0000256" key="7">
    <source>
        <dbReference type="ARBA" id="ARBA00023002"/>
    </source>
</evidence>
<dbReference type="STRING" id="1245745.A0A0A2VG04"/>
<evidence type="ECO:0000256" key="8">
    <source>
        <dbReference type="ARBA" id="ARBA00023277"/>
    </source>
</evidence>
<dbReference type="GO" id="GO:0050661">
    <property type="term" value="F:NADP binding"/>
    <property type="evidence" value="ECO:0007669"/>
    <property type="project" value="InterPro"/>
</dbReference>
<keyword evidence="5 11" id="KW-0313">Glucose metabolism</keyword>
<comment type="caution">
    <text evidence="16">The sequence shown here is derived from an EMBL/GenBank/DDBJ whole genome shotgun (WGS) entry which is preliminary data.</text>
</comment>
<accession>A0A0A2VG04</accession>
<comment type="function">
    <text evidence="9">Catalyzes the rate-limiting step of the oxidative pentose-phosphate pathway, which represents a route for the dissimilation of carbohydrates besides glycolysis. The main function of this enzyme is to provide reducing power (NADPH) and pentose phosphates for fatty acid and nucleic acid synthesis.</text>
</comment>
<evidence type="ECO:0000256" key="12">
    <source>
        <dbReference type="SAM" id="MobiDB-lite"/>
    </source>
</evidence>
<dbReference type="EC" id="1.1.1.49" evidence="3 11"/>
<dbReference type="PANTHER" id="PTHR23429">
    <property type="entry name" value="GLUCOSE-6-PHOSPHATE 1-DEHYDROGENASE G6PD"/>
    <property type="match status" value="1"/>
</dbReference>
<comment type="similarity">
    <text evidence="2 11">Belongs to the glucose-6-phosphate dehydrogenase family.</text>
</comment>
<dbReference type="InterPro" id="IPR001282">
    <property type="entry name" value="G6P_DH"/>
</dbReference>
<feature type="domain" description="Glucose-6-phosphate dehydrogenase C-terminal" evidence="14">
    <location>
        <begin position="217"/>
        <end position="505"/>
    </location>
</feature>
<evidence type="ECO:0000313" key="17">
    <source>
        <dbReference type="Proteomes" id="UP000030106"/>
    </source>
</evidence>
<dbReference type="InterPro" id="IPR022674">
    <property type="entry name" value="G6P_DH_NAD-bd"/>
</dbReference>
<dbReference type="InterPro" id="IPR055122">
    <property type="entry name" value="Med14_N"/>
</dbReference>
<dbReference type="FunFam" id="3.30.360.10:FF:000015">
    <property type="entry name" value="Glucose-6-phosphate 1-dehydrogenase"/>
    <property type="match status" value="1"/>
</dbReference>
<keyword evidence="8 11" id="KW-0119">Carbohydrate metabolism</keyword>
<dbReference type="OrthoDB" id="205099at2759"/>
<proteinExistence type="inferred from homology"/>
<evidence type="ECO:0000256" key="6">
    <source>
        <dbReference type="ARBA" id="ARBA00022857"/>
    </source>
</evidence>
<evidence type="ECO:0000256" key="3">
    <source>
        <dbReference type="ARBA" id="ARBA00013019"/>
    </source>
</evidence>
<organism evidence="16 17">
    <name type="scientific">Beauveria bassiana D1-5</name>
    <dbReference type="NCBI Taxonomy" id="1245745"/>
    <lineage>
        <taxon>Eukaryota</taxon>
        <taxon>Fungi</taxon>
        <taxon>Dikarya</taxon>
        <taxon>Ascomycota</taxon>
        <taxon>Pezizomycotina</taxon>
        <taxon>Sordariomycetes</taxon>
        <taxon>Hypocreomycetidae</taxon>
        <taxon>Hypocreales</taxon>
        <taxon>Cordycipitaceae</taxon>
        <taxon>Beauveria</taxon>
    </lineage>
</organism>
<dbReference type="Proteomes" id="UP000030106">
    <property type="component" value="Unassembled WGS sequence"/>
</dbReference>
<dbReference type="GO" id="GO:0004345">
    <property type="term" value="F:glucose-6-phosphate dehydrogenase activity"/>
    <property type="evidence" value="ECO:0007669"/>
    <property type="project" value="UniProtKB-EC"/>
</dbReference>
<dbReference type="GO" id="GO:0005829">
    <property type="term" value="C:cytosol"/>
    <property type="evidence" value="ECO:0007669"/>
    <property type="project" value="TreeGrafter"/>
</dbReference>
<sequence>MSQTSPYALSQGPSPTIELSLPLTTPSAMELKENTTIVVLGASGDLAKKKTYPALFGLYRNQFLPKDVRIVGYARTKMDHEEYLRRIKSYIKTPTKEIEQQLEDFTKVCSYVSGQYDKDESFEGLTKHLEELEKGRSEHNRLFYMALPPSVFTIVSQHLKKCCYPTNGIARVIVEKPFGKDLASSRELQKSLEPDWKEEELYRIDHYLGKEMVKNILIMRFGNSFLGATWNRHHIDNVQITFKEPFGTEGRGGYFDEFGIIRDVMQNHLLQVLTLLAMERPVSFDSEDIRDEKVRVLRAIPTLEPKNVIIGQYGRSLDGSKPAYKEDDTVPQDSRCPTFCALVAYIKNERWDGVPFIMKAGKALNEQKTEIRIQFKDVTSGIFKDIPRNELVMRIQPNESVYIKMNSKLPGLSMQTVVTELDLTYRRRFSDLKIPEAYESLVLDCLKGDHSNFVRDDELDASWRIFTPLLHYLDDNKEIIPMEYPYGSRGPAVLDDFTASYGYKFSDAAGYQWPTTSAVPSNNNSSSSSNKFNVKDVVDQRAAPDHKGKAKASGNPSDPPRMNDLPDEITHITQGFIPLSAFLTRLAQVTHNSLQEKVAELSKMPIPASALNGGATNLTSSAPDDTSAENLRKKATLLHFAQDMHAKWVKALVITEWSRRANMVSKLIDLKFHMDQLRVHYDVCLDNMVNVKRDLTYARMPAPDLKTALQVLSTGSAPWIPDSQHQYIEPPPLTADEKLRWIKDLNTRLSLRLNLQDYDKIPHQFRNYEIGSGRVTFKVPDEFEVELTIADEDTDKQFWFIDFRYTFRPSALSLSEGLRNYLENYVNDALARNGLAGCYQFLHEMVLTAKLTELKRQALRLSRTSWDGTLVVEPLNRALAIQYWSSRSTTTKSWVLIAINSGKKNGKVDKKSPSYLVAKWYRDNKEVKDVKLTLDVGTLSAESLLKEVIGRHIGYILQNIRDKLLEAPRFKQHEAAMNLRISNTNPGDCMLTTQVSHNATTTLLVEPTTGIFAVKPQSKFSIPYEHQLNSGKNSTDDGAACLENVRCAMMEDELHRRGNTMGWQTQKMPLSVEEVKSVTKMRDWTRTIWMRKQGWGESWYMAIFLGLGGDEWWLLEANRNEPGRTVKFQARLPLSKGHPDFATAFWGNLAIFATGMIAQAVDMRELHRLRIKSRTNDSINLALPQQLQLPSIQVALSAMFPSIVHNGGSKSEYRQPWANDVVTIRFTGIESTDDSLMCLSEAVLRVRKPSKFAALKGTVDGNLLYNAKLGEFCLRVQHAVGEPVLALLKSRIKAIDRFVNFLEAMDKSKGSIVGELVTLKEIRFLYYQAGSESKQQWRITLDLSKNDIAIKIERGNPHLRVVDLMQQLVNSDGGIGALMRWLPASLRALEAVSSIETRWEDMQLKRLGRVDFAMKTLSWLSLQYTMTVADPSPTNRVILLQVRTQTRRGEAWWHVWRSHDGIAPSESDDDDAYAAALRSVWNGRGPGWIGLSTGAAARCESGVVGMLLAVDDAVRSVVVDDSSTAVPTQSSTNPSFTQRTSQSLNSGKDVVVLE</sequence>
<dbReference type="Pfam" id="PF26204">
    <property type="entry name" value="Med14_fung"/>
    <property type="match status" value="1"/>
</dbReference>
<reference evidence="16 17" key="1">
    <citation type="submission" date="2012-10" db="EMBL/GenBank/DDBJ databases">
        <title>Genome sequencing and analysis of entomopathogenic fungi Beauveria bassiana D1-5.</title>
        <authorList>
            <person name="Li Q."/>
            <person name="Wang L."/>
            <person name="Zhang Z."/>
            <person name="Wang Q."/>
            <person name="Ren J."/>
            <person name="Wang M."/>
            <person name="Xu W."/>
            <person name="Wang J."/>
            <person name="Lu Y."/>
            <person name="Du Q."/>
            <person name="Sun Z."/>
        </authorList>
    </citation>
    <scope>NUCLEOTIDE SEQUENCE [LARGE SCALE GENOMIC DNA]</scope>
    <source>
        <strain evidence="16 17">D1-5</strain>
    </source>
</reference>
<evidence type="ECO:0000256" key="5">
    <source>
        <dbReference type="ARBA" id="ARBA00022526"/>
    </source>
</evidence>
<dbReference type="HAMAP" id="MF_00966">
    <property type="entry name" value="G6PD"/>
    <property type="match status" value="1"/>
</dbReference>
<evidence type="ECO:0000256" key="10">
    <source>
        <dbReference type="ARBA" id="ARBA00048749"/>
    </source>
</evidence>
<evidence type="ECO:0000259" key="14">
    <source>
        <dbReference type="Pfam" id="PF02781"/>
    </source>
</evidence>
<dbReference type="InterPro" id="IPR019796">
    <property type="entry name" value="G6P_DH_AS"/>
</dbReference>
<gene>
    <name evidence="16" type="ORF">BBAD15_g9702</name>
</gene>
<dbReference type="PRINTS" id="PR00079">
    <property type="entry name" value="G6PDHDRGNASE"/>
</dbReference>
<dbReference type="Gene3D" id="3.30.360.10">
    <property type="entry name" value="Dihydrodipicolinate Reductase, domain 2"/>
    <property type="match status" value="1"/>
</dbReference>
<feature type="compositionally biased region" description="Polar residues" evidence="12">
    <location>
        <begin position="1527"/>
        <end position="1546"/>
    </location>
</feature>
<keyword evidence="6 11" id="KW-0521">NADP</keyword>
<dbReference type="eggNOG" id="KOG1875">
    <property type="taxonomic scope" value="Eukaryota"/>
</dbReference>
<dbReference type="GO" id="GO:0009051">
    <property type="term" value="P:pentose-phosphate shunt, oxidative branch"/>
    <property type="evidence" value="ECO:0007669"/>
    <property type="project" value="TreeGrafter"/>
</dbReference>
<dbReference type="Pfam" id="PF00479">
    <property type="entry name" value="G6PD_N"/>
    <property type="match status" value="1"/>
</dbReference>
<feature type="region of interest" description="Disordered" evidence="12">
    <location>
        <begin position="540"/>
        <end position="567"/>
    </location>
</feature>
<feature type="domain" description="Mediator complex subunit MED14 N-terminal" evidence="15">
    <location>
        <begin position="576"/>
        <end position="791"/>
    </location>
</feature>
<dbReference type="Pfam" id="PF08638">
    <property type="entry name" value="Med14"/>
    <property type="match status" value="1"/>
</dbReference>
<dbReference type="InterPro" id="IPR036291">
    <property type="entry name" value="NAD(P)-bd_dom_sf"/>
</dbReference>
<feature type="domain" description="Glucose-6-phosphate dehydrogenase NAD-binding" evidence="13">
    <location>
        <begin position="38"/>
        <end position="215"/>
    </location>
</feature>
<feature type="region of interest" description="Disordered" evidence="12">
    <location>
        <begin position="1523"/>
        <end position="1554"/>
    </location>
</feature>
<dbReference type="SUPFAM" id="SSF51735">
    <property type="entry name" value="NAD(P)-binding Rossmann-fold domains"/>
    <property type="match status" value="1"/>
</dbReference>
<dbReference type="InterPro" id="IPR022675">
    <property type="entry name" value="G6P_DH_C"/>
</dbReference>
<dbReference type="GO" id="GO:0006006">
    <property type="term" value="P:glucose metabolic process"/>
    <property type="evidence" value="ECO:0007669"/>
    <property type="project" value="UniProtKB-KW"/>
</dbReference>
<dbReference type="PANTHER" id="PTHR23429:SF0">
    <property type="entry name" value="GLUCOSE-6-PHOSPHATE 1-DEHYDROGENASE"/>
    <property type="match status" value="1"/>
</dbReference>
<dbReference type="NCBIfam" id="TIGR00871">
    <property type="entry name" value="zwf"/>
    <property type="match status" value="1"/>
</dbReference>
<comment type="catalytic activity">
    <reaction evidence="10 11">
        <text>D-glucose 6-phosphate + NADP(+) = 6-phospho-D-glucono-1,5-lactone + NADPH + H(+)</text>
        <dbReference type="Rhea" id="RHEA:15841"/>
        <dbReference type="ChEBI" id="CHEBI:15378"/>
        <dbReference type="ChEBI" id="CHEBI:57783"/>
        <dbReference type="ChEBI" id="CHEBI:57955"/>
        <dbReference type="ChEBI" id="CHEBI:58349"/>
        <dbReference type="ChEBI" id="CHEBI:61548"/>
        <dbReference type="EC" id="1.1.1.49"/>
    </reaction>
</comment>
<keyword evidence="7 11" id="KW-0560">Oxidoreductase</keyword>
<evidence type="ECO:0000256" key="4">
    <source>
        <dbReference type="ARBA" id="ARBA00020444"/>
    </source>
</evidence>